<dbReference type="VEuPathDB" id="FungiDB:MGYG_09043"/>
<dbReference type="InParanoid" id="E4URQ6"/>
<keyword evidence="3" id="KW-1185">Reference proteome</keyword>
<reference evidence="3" key="1">
    <citation type="journal article" date="2012" name="MBio">
        <title>Comparative genome analysis of Trichophyton rubrum and related dermatophytes reveals candidate genes involved in infection.</title>
        <authorList>
            <person name="Martinez D.A."/>
            <person name="Oliver B.G."/>
            <person name="Graeser Y."/>
            <person name="Goldberg J.M."/>
            <person name="Li W."/>
            <person name="Martinez-Rossi N.M."/>
            <person name="Monod M."/>
            <person name="Shelest E."/>
            <person name="Barton R.C."/>
            <person name="Birch E."/>
            <person name="Brakhage A.A."/>
            <person name="Chen Z."/>
            <person name="Gurr S.J."/>
            <person name="Heiman D."/>
            <person name="Heitman J."/>
            <person name="Kosti I."/>
            <person name="Rossi A."/>
            <person name="Saif S."/>
            <person name="Samalova M."/>
            <person name="Saunders C.W."/>
            <person name="Shea T."/>
            <person name="Summerbell R.C."/>
            <person name="Xu J."/>
            <person name="Young S."/>
            <person name="Zeng Q."/>
            <person name="Birren B.W."/>
            <person name="Cuomo C.A."/>
            <person name="White T.C."/>
        </authorList>
    </citation>
    <scope>NUCLEOTIDE SEQUENCE [LARGE SCALE GENOMIC DNA]</scope>
    <source>
        <strain evidence="3">ATCC MYA-4604 / CBS 118893</strain>
    </source>
</reference>
<dbReference type="EMBL" id="DS989824">
    <property type="protein sequence ID" value="EFR01178.1"/>
    <property type="molecule type" value="Genomic_DNA"/>
</dbReference>
<feature type="region of interest" description="Disordered" evidence="1">
    <location>
        <begin position="60"/>
        <end position="80"/>
    </location>
</feature>
<name>E4URQ6_ARTGP</name>
<dbReference type="AlphaFoldDB" id="E4URQ6"/>
<gene>
    <name evidence="2" type="ORF">MGYG_09043</name>
</gene>
<organism evidence="3">
    <name type="scientific">Arthroderma gypseum (strain ATCC MYA-4604 / CBS 118893)</name>
    <name type="common">Microsporum gypseum</name>
    <dbReference type="NCBI Taxonomy" id="535722"/>
    <lineage>
        <taxon>Eukaryota</taxon>
        <taxon>Fungi</taxon>
        <taxon>Dikarya</taxon>
        <taxon>Ascomycota</taxon>
        <taxon>Pezizomycotina</taxon>
        <taxon>Eurotiomycetes</taxon>
        <taxon>Eurotiomycetidae</taxon>
        <taxon>Onygenales</taxon>
        <taxon>Arthrodermataceae</taxon>
        <taxon>Nannizzia</taxon>
    </lineage>
</organism>
<dbReference type="Proteomes" id="UP000002669">
    <property type="component" value="Unassembled WGS sequence"/>
</dbReference>
<evidence type="ECO:0000313" key="3">
    <source>
        <dbReference type="Proteomes" id="UP000002669"/>
    </source>
</evidence>
<accession>E4URQ6</accession>
<dbReference type="HOGENOM" id="CLU_1906246_0_0_1"/>
<sequence>MYNRSGFNKGKEKTHTQCTPAVKHRAQLLRNQREVETMITISEDNARCATNQARYRLRKKDQPHITNPSRRKALVCPGGEREKRVAREMKGWKKEMAGLAVRVDILPGGLFSEIKGQIRGKRRAARLRRLYEG</sequence>
<evidence type="ECO:0000313" key="2">
    <source>
        <dbReference type="EMBL" id="EFR01178.1"/>
    </source>
</evidence>
<dbReference type="RefSeq" id="XP_003174008.1">
    <property type="nucleotide sequence ID" value="XM_003173960.1"/>
</dbReference>
<dbReference type="GeneID" id="10029296"/>
<protein>
    <submittedName>
        <fullName evidence="2">Uncharacterized protein</fullName>
    </submittedName>
</protein>
<evidence type="ECO:0000256" key="1">
    <source>
        <dbReference type="SAM" id="MobiDB-lite"/>
    </source>
</evidence>
<proteinExistence type="predicted"/>